<dbReference type="PROSITE" id="PS01128">
    <property type="entry name" value="SHIKIMATE_KINASE"/>
    <property type="match status" value="1"/>
</dbReference>
<keyword evidence="6 11" id="KW-0547">Nucleotide-binding</keyword>
<evidence type="ECO:0000256" key="1">
    <source>
        <dbReference type="ARBA" id="ARBA00004842"/>
    </source>
</evidence>
<keyword evidence="8 11" id="KW-0067">ATP-binding</keyword>
<feature type="binding site" evidence="11">
    <location>
        <position position="15"/>
    </location>
    <ligand>
        <name>Mg(2+)</name>
        <dbReference type="ChEBI" id="CHEBI:18420"/>
    </ligand>
</feature>
<dbReference type="InterPro" id="IPR000623">
    <property type="entry name" value="Shikimate_kinase/TSH1"/>
</dbReference>
<keyword evidence="7 11" id="KW-0418">Kinase</keyword>
<gene>
    <name evidence="11 12" type="primary">aroK</name>
    <name evidence="12" type="ORF">T23_07730</name>
</gene>
<keyword evidence="11" id="KW-0479">Metal-binding</keyword>
<dbReference type="PRINTS" id="PR01100">
    <property type="entry name" value="SHIKIMTKNASE"/>
</dbReference>
<dbReference type="SUPFAM" id="SSF52540">
    <property type="entry name" value="P-loop containing nucleoside triphosphate hydrolases"/>
    <property type="match status" value="1"/>
</dbReference>
<dbReference type="CDD" id="cd00464">
    <property type="entry name" value="SK"/>
    <property type="match status" value="1"/>
</dbReference>
<sequence>MKPIALIGMMGSGKTTIGKQLAKELHLPWHDSDLFIEQTTHEQIKDIFATKGEAYFRTLETRALQTLLTFPGILSTGGGIIIQKENREHLKNNAYVIFLEASIQTLVTRIDDQNRPLLQNEPMEQKLRTLYDKRESLYRECAHDTIKTDHKTVEEIITLIKQKLPQ</sequence>
<comment type="function">
    <text evidence="11">Catalyzes the specific phosphorylation of the 3-hydroxyl group of shikimic acid using ATP as a cosubstrate.</text>
</comment>
<accession>A0ABN6ZH48</accession>
<dbReference type="EC" id="2.7.1.71" evidence="3 11"/>
<keyword evidence="9 11" id="KW-0057">Aromatic amino acid biosynthesis</keyword>
<organism evidence="12 13">
    <name type="scientific">Turicibacter faecis</name>
    <dbReference type="NCBI Taxonomy" id="2963365"/>
    <lineage>
        <taxon>Bacteria</taxon>
        <taxon>Bacillati</taxon>
        <taxon>Bacillota</taxon>
        <taxon>Erysipelotrichia</taxon>
        <taxon>Erysipelotrichales</taxon>
        <taxon>Turicibacteraceae</taxon>
        <taxon>Turicibacter</taxon>
    </lineage>
</organism>
<comment type="catalytic activity">
    <reaction evidence="10 11">
        <text>shikimate + ATP = 3-phosphoshikimate + ADP + H(+)</text>
        <dbReference type="Rhea" id="RHEA:13121"/>
        <dbReference type="ChEBI" id="CHEBI:15378"/>
        <dbReference type="ChEBI" id="CHEBI:30616"/>
        <dbReference type="ChEBI" id="CHEBI:36208"/>
        <dbReference type="ChEBI" id="CHEBI:145989"/>
        <dbReference type="ChEBI" id="CHEBI:456216"/>
        <dbReference type="EC" id="2.7.1.71"/>
    </reaction>
</comment>
<keyword evidence="13" id="KW-1185">Reference proteome</keyword>
<comment type="similarity">
    <text evidence="2 11">Belongs to the shikimate kinase family.</text>
</comment>
<dbReference type="Gene3D" id="3.40.50.300">
    <property type="entry name" value="P-loop containing nucleotide triphosphate hydrolases"/>
    <property type="match status" value="1"/>
</dbReference>
<dbReference type="EMBL" id="AP028127">
    <property type="protein sequence ID" value="BEH90671.1"/>
    <property type="molecule type" value="Genomic_DNA"/>
</dbReference>
<evidence type="ECO:0000256" key="2">
    <source>
        <dbReference type="ARBA" id="ARBA00006997"/>
    </source>
</evidence>
<evidence type="ECO:0000256" key="9">
    <source>
        <dbReference type="ARBA" id="ARBA00023141"/>
    </source>
</evidence>
<dbReference type="PANTHER" id="PTHR21087:SF16">
    <property type="entry name" value="SHIKIMATE KINASE 1, CHLOROPLASTIC"/>
    <property type="match status" value="1"/>
</dbReference>
<keyword evidence="5 11" id="KW-0808">Transferase</keyword>
<comment type="subunit">
    <text evidence="11">Monomer.</text>
</comment>
<evidence type="ECO:0000256" key="4">
    <source>
        <dbReference type="ARBA" id="ARBA00022605"/>
    </source>
</evidence>
<dbReference type="InterPro" id="IPR023000">
    <property type="entry name" value="Shikimate_kinase_CS"/>
</dbReference>
<evidence type="ECO:0000256" key="11">
    <source>
        <dbReference type="HAMAP-Rule" id="MF_00109"/>
    </source>
</evidence>
<evidence type="ECO:0000256" key="8">
    <source>
        <dbReference type="ARBA" id="ARBA00022840"/>
    </source>
</evidence>
<feature type="binding site" evidence="11">
    <location>
        <position position="78"/>
    </location>
    <ligand>
        <name>substrate</name>
    </ligand>
</feature>
<evidence type="ECO:0000256" key="3">
    <source>
        <dbReference type="ARBA" id="ARBA00012154"/>
    </source>
</evidence>
<keyword evidence="4 11" id="KW-0028">Amino-acid biosynthesis</keyword>
<dbReference type="HAMAP" id="MF_00109">
    <property type="entry name" value="Shikimate_kinase"/>
    <property type="match status" value="1"/>
</dbReference>
<evidence type="ECO:0000256" key="5">
    <source>
        <dbReference type="ARBA" id="ARBA00022679"/>
    </source>
</evidence>
<evidence type="ECO:0000256" key="10">
    <source>
        <dbReference type="ARBA" id="ARBA00048567"/>
    </source>
</evidence>
<comment type="subcellular location">
    <subcellularLocation>
        <location evidence="11">Cytoplasm</location>
    </subcellularLocation>
</comment>
<evidence type="ECO:0000256" key="7">
    <source>
        <dbReference type="ARBA" id="ARBA00022777"/>
    </source>
</evidence>
<evidence type="ECO:0000313" key="13">
    <source>
        <dbReference type="Proteomes" id="UP001432099"/>
    </source>
</evidence>
<dbReference type="Pfam" id="PF01202">
    <property type="entry name" value="SKI"/>
    <property type="match status" value="1"/>
</dbReference>
<name>A0ABN6ZH48_9FIRM</name>
<feature type="binding site" evidence="11">
    <location>
        <position position="134"/>
    </location>
    <ligand>
        <name>substrate</name>
    </ligand>
</feature>
<feature type="binding site" evidence="11">
    <location>
        <position position="115"/>
    </location>
    <ligand>
        <name>ATP</name>
        <dbReference type="ChEBI" id="CHEBI:30616"/>
    </ligand>
</feature>
<dbReference type="PANTHER" id="PTHR21087">
    <property type="entry name" value="SHIKIMATE KINASE"/>
    <property type="match status" value="1"/>
</dbReference>
<proteinExistence type="inferred from homology"/>
<feature type="binding site" evidence="11">
    <location>
        <position position="33"/>
    </location>
    <ligand>
        <name>substrate</name>
    </ligand>
</feature>
<comment type="caution">
    <text evidence="11">Lacks conserved residue(s) required for the propagation of feature annotation.</text>
</comment>
<feature type="binding site" evidence="11">
    <location>
        <begin position="11"/>
        <end position="16"/>
    </location>
    <ligand>
        <name>ATP</name>
        <dbReference type="ChEBI" id="CHEBI:30616"/>
    </ligand>
</feature>
<protein>
    <recommendedName>
        <fullName evidence="3 11">Shikimate kinase</fullName>
        <shortName evidence="11">SK</shortName>
        <ecNumber evidence="3 11">2.7.1.71</ecNumber>
    </recommendedName>
</protein>
<dbReference type="RefSeq" id="WP_262953915.1">
    <property type="nucleotide sequence ID" value="NZ_AP028127.1"/>
</dbReference>
<keyword evidence="11" id="KW-0963">Cytoplasm</keyword>
<comment type="pathway">
    <text evidence="1 11">Metabolic intermediate biosynthesis; chorismate biosynthesis; chorismate from D-erythrose 4-phosphate and phosphoenolpyruvate: step 5/7.</text>
</comment>
<dbReference type="GO" id="GO:0016301">
    <property type="term" value="F:kinase activity"/>
    <property type="evidence" value="ECO:0007669"/>
    <property type="project" value="UniProtKB-KW"/>
</dbReference>
<dbReference type="Proteomes" id="UP001432099">
    <property type="component" value="Chromosome"/>
</dbReference>
<evidence type="ECO:0000256" key="6">
    <source>
        <dbReference type="ARBA" id="ARBA00022741"/>
    </source>
</evidence>
<evidence type="ECO:0000313" key="12">
    <source>
        <dbReference type="EMBL" id="BEH90671.1"/>
    </source>
</evidence>
<feature type="binding site" evidence="11">
    <location>
        <position position="57"/>
    </location>
    <ligand>
        <name>substrate</name>
    </ligand>
</feature>
<comment type="cofactor">
    <cofactor evidence="11">
        <name>Mg(2+)</name>
        <dbReference type="ChEBI" id="CHEBI:18420"/>
    </cofactor>
    <text evidence="11">Binds 1 Mg(2+) ion per subunit.</text>
</comment>
<reference evidence="12" key="1">
    <citation type="journal article" date="2024" name="Int. J. Syst. Evol. Microbiol.">
        <title>Turicibacter faecis sp. nov., isolated from faeces of heart failure mouse model.</title>
        <authorList>
            <person name="Imamura Y."/>
            <person name="Motooka D."/>
            <person name="Nakajima Y."/>
            <person name="Ito S."/>
            <person name="Kitakaze M."/>
            <person name="Iida T."/>
            <person name="Nakamura S."/>
        </authorList>
    </citation>
    <scope>NUCLEOTIDE SEQUENCE</scope>
    <source>
        <strain evidence="12">TC023</strain>
    </source>
</reference>
<keyword evidence="11" id="KW-0460">Magnesium</keyword>
<dbReference type="InterPro" id="IPR027417">
    <property type="entry name" value="P-loop_NTPase"/>
</dbReference>
<dbReference type="InterPro" id="IPR031322">
    <property type="entry name" value="Shikimate/glucono_kinase"/>
</dbReference>